<dbReference type="OrthoDB" id="9809206at2"/>
<dbReference type="Proteomes" id="UP000220102">
    <property type="component" value="Unassembled WGS sequence"/>
</dbReference>
<proteinExistence type="inferred from homology"/>
<evidence type="ECO:0000256" key="2">
    <source>
        <dbReference type="ARBA" id="ARBA00008017"/>
    </source>
</evidence>
<comment type="similarity">
    <text evidence="2">Belongs to the MscS (TC 1.A.23) family.</text>
</comment>
<sequence length="308" mass="34107">MEWQSFLESAYRWLITTGAEILVILLVTVIALRLLRALIDRFNRSLENGKRDGEAIKRADTLSSVIRYAAQIIIWVIAAMMVLGALGIDIGPILAAAGVLGLAVGFGAQSLVQDVISGFFILLEDQIRVGDVVDIAGKGGVVERLNLRMVVLRDLSGNVHYVRNNQIDVVTNMTKEFSYYVFDIGIAYRENVDEAIEIIQRVGADLRDDPDYQDDILDDLEVLGVDQLGDSAVVIKARFKTKPIKQWRVGREYNRRIKSAFDAENIEIPFPHMTVYMGEDKDGAAPPMHVQLNNDGESQPSGSTTAQG</sequence>
<feature type="region of interest" description="Disordered" evidence="7">
    <location>
        <begin position="281"/>
        <end position="308"/>
    </location>
</feature>
<dbReference type="AlphaFoldDB" id="A0A2A8CTV2"/>
<feature type="domain" description="Mechanosensitive ion channel MscS" evidence="9">
    <location>
        <begin position="111"/>
        <end position="174"/>
    </location>
</feature>
<evidence type="ECO:0000256" key="5">
    <source>
        <dbReference type="ARBA" id="ARBA00022989"/>
    </source>
</evidence>
<keyword evidence="6 8" id="KW-0472">Membrane</keyword>
<dbReference type="PANTHER" id="PTHR30460:SF0">
    <property type="entry name" value="MODERATE CONDUCTANCE MECHANOSENSITIVE CHANNEL YBIO"/>
    <property type="match status" value="1"/>
</dbReference>
<dbReference type="InterPro" id="IPR045276">
    <property type="entry name" value="YbiO_bact"/>
</dbReference>
<evidence type="ECO:0000256" key="6">
    <source>
        <dbReference type="ARBA" id="ARBA00023136"/>
    </source>
</evidence>
<dbReference type="Pfam" id="PF21082">
    <property type="entry name" value="MS_channel_3rd"/>
    <property type="match status" value="1"/>
</dbReference>
<feature type="domain" description="Mechanosensitive ion channel MscS C-terminal" evidence="10">
    <location>
        <begin position="181"/>
        <end position="268"/>
    </location>
</feature>
<reference evidence="12 13" key="1">
    <citation type="submission" date="2017-10" db="EMBL/GenBank/DDBJ databases">
        <title>Draft genome of Longibacter Salinarum.</title>
        <authorList>
            <person name="Goh K.M."/>
            <person name="Shamsir M.S."/>
            <person name="Lim S.W."/>
        </authorList>
    </citation>
    <scope>NUCLEOTIDE SEQUENCE [LARGE SCALE GENOMIC DNA]</scope>
    <source>
        <strain evidence="12 13">KCTC 52045</strain>
    </source>
</reference>
<evidence type="ECO:0000256" key="1">
    <source>
        <dbReference type="ARBA" id="ARBA00004651"/>
    </source>
</evidence>
<dbReference type="GO" id="GO:0005886">
    <property type="term" value="C:plasma membrane"/>
    <property type="evidence" value="ECO:0007669"/>
    <property type="project" value="UniProtKB-SubCell"/>
</dbReference>
<evidence type="ECO:0000256" key="7">
    <source>
        <dbReference type="SAM" id="MobiDB-lite"/>
    </source>
</evidence>
<dbReference type="Pfam" id="PF21088">
    <property type="entry name" value="MS_channel_1st"/>
    <property type="match status" value="1"/>
</dbReference>
<evidence type="ECO:0000259" key="11">
    <source>
        <dbReference type="Pfam" id="PF21088"/>
    </source>
</evidence>
<dbReference type="FunFam" id="1.10.287.1260:FF:000005">
    <property type="entry name" value="Mechanosensitive ion channel family protein"/>
    <property type="match status" value="1"/>
</dbReference>
<dbReference type="InterPro" id="IPR023408">
    <property type="entry name" value="MscS_beta-dom_sf"/>
</dbReference>
<feature type="domain" description="Mechanosensitive ion channel transmembrane helices 2/3" evidence="11">
    <location>
        <begin position="72"/>
        <end position="109"/>
    </location>
</feature>
<protein>
    <submittedName>
        <fullName evidence="12">Mechanosensitive ion channel protein MscS</fullName>
    </submittedName>
</protein>
<dbReference type="PANTHER" id="PTHR30460">
    <property type="entry name" value="MODERATE CONDUCTANCE MECHANOSENSITIVE CHANNEL YBIO"/>
    <property type="match status" value="1"/>
</dbReference>
<evidence type="ECO:0000313" key="13">
    <source>
        <dbReference type="Proteomes" id="UP000220102"/>
    </source>
</evidence>
<keyword evidence="13" id="KW-1185">Reference proteome</keyword>
<gene>
    <name evidence="12" type="ORF">CRI94_16175</name>
</gene>
<keyword evidence="4 8" id="KW-0812">Transmembrane</keyword>
<dbReference type="RefSeq" id="WP_098078475.1">
    <property type="nucleotide sequence ID" value="NZ_PDEQ01000010.1"/>
</dbReference>
<dbReference type="InterPro" id="IPR011066">
    <property type="entry name" value="MscS_channel_C_sf"/>
</dbReference>
<dbReference type="Gene3D" id="1.10.287.1260">
    <property type="match status" value="1"/>
</dbReference>
<comment type="subcellular location">
    <subcellularLocation>
        <location evidence="1">Cell membrane</location>
        <topology evidence="1">Multi-pass membrane protein</topology>
    </subcellularLocation>
</comment>
<feature type="transmembrane region" description="Helical" evidence="8">
    <location>
        <begin position="93"/>
        <end position="112"/>
    </location>
</feature>
<dbReference type="SUPFAM" id="SSF50182">
    <property type="entry name" value="Sm-like ribonucleoproteins"/>
    <property type="match status" value="1"/>
</dbReference>
<evidence type="ECO:0000259" key="10">
    <source>
        <dbReference type="Pfam" id="PF21082"/>
    </source>
</evidence>
<evidence type="ECO:0000256" key="4">
    <source>
        <dbReference type="ARBA" id="ARBA00022692"/>
    </source>
</evidence>
<keyword evidence="3" id="KW-1003">Cell membrane</keyword>
<accession>A0A2A8CTV2</accession>
<dbReference type="Pfam" id="PF00924">
    <property type="entry name" value="MS_channel_2nd"/>
    <property type="match status" value="1"/>
</dbReference>
<evidence type="ECO:0000313" key="12">
    <source>
        <dbReference type="EMBL" id="PEN11322.1"/>
    </source>
</evidence>
<evidence type="ECO:0000259" key="9">
    <source>
        <dbReference type="Pfam" id="PF00924"/>
    </source>
</evidence>
<dbReference type="InterPro" id="IPR011014">
    <property type="entry name" value="MscS_channel_TM-2"/>
</dbReference>
<name>A0A2A8CTV2_9BACT</name>
<feature type="transmembrane region" description="Helical" evidence="8">
    <location>
        <begin position="12"/>
        <end position="35"/>
    </location>
</feature>
<evidence type="ECO:0000256" key="3">
    <source>
        <dbReference type="ARBA" id="ARBA00022475"/>
    </source>
</evidence>
<evidence type="ECO:0000256" key="8">
    <source>
        <dbReference type="SAM" id="Phobius"/>
    </source>
</evidence>
<organism evidence="12 13">
    <name type="scientific">Longibacter salinarum</name>
    <dbReference type="NCBI Taxonomy" id="1850348"/>
    <lineage>
        <taxon>Bacteria</taxon>
        <taxon>Pseudomonadati</taxon>
        <taxon>Rhodothermota</taxon>
        <taxon>Rhodothermia</taxon>
        <taxon>Rhodothermales</taxon>
        <taxon>Salisaetaceae</taxon>
        <taxon>Longibacter</taxon>
    </lineage>
</organism>
<feature type="compositionally biased region" description="Polar residues" evidence="7">
    <location>
        <begin position="291"/>
        <end position="308"/>
    </location>
</feature>
<dbReference type="InterPro" id="IPR006685">
    <property type="entry name" value="MscS_channel_2nd"/>
</dbReference>
<dbReference type="SUPFAM" id="SSF82861">
    <property type="entry name" value="Mechanosensitive channel protein MscS (YggB), transmembrane region"/>
    <property type="match status" value="1"/>
</dbReference>
<dbReference type="InterPro" id="IPR049278">
    <property type="entry name" value="MS_channel_C"/>
</dbReference>
<feature type="transmembrane region" description="Helical" evidence="8">
    <location>
        <begin position="65"/>
        <end position="87"/>
    </location>
</feature>
<dbReference type="SUPFAM" id="SSF82689">
    <property type="entry name" value="Mechanosensitive channel protein MscS (YggB), C-terminal domain"/>
    <property type="match status" value="1"/>
</dbReference>
<keyword evidence="5 8" id="KW-1133">Transmembrane helix</keyword>
<dbReference type="Gene3D" id="2.30.30.60">
    <property type="match status" value="1"/>
</dbReference>
<dbReference type="EMBL" id="PDEQ01000010">
    <property type="protein sequence ID" value="PEN11322.1"/>
    <property type="molecule type" value="Genomic_DNA"/>
</dbReference>
<dbReference type="InterPro" id="IPR010920">
    <property type="entry name" value="LSM_dom_sf"/>
</dbReference>
<dbReference type="GO" id="GO:0008381">
    <property type="term" value="F:mechanosensitive monoatomic ion channel activity"/>
    <property type="evidence" value="ECO:0007669"/>
    <property type="project" value="InterPro"/>
</dbReference>
<dbReference type="Gene3D" id="3.30.70.100">
    <property type="match status" value="1"/>
</dbReference>
<comment type="caution">
    <text evidence="12">The sequence shown here is derived from an EMBL/GenBank/DDBJ whole genome shotgun (WGS) entry which is preliminary data.</text>
</comment>
<dbReference type="InterPro" id="IPR049142">
    <property type="entry name" value="MS_channel_1st"/>
</dbReference>